<keyword evidence="2" id="KW-0812">Transmembrane</keyword>
<sequence>MNIYKNKLEKWLPHIIGLLLFLILPIFVFDRDNSRAIFWINSYYYQLSFMIIAFYVNYLTITPRFFFRKRKVSFFIVIVLFAILLLYASQYLYNLLESDYLRPERLNESGRILKEKRFGMHPKLVDNFFLMIVVLGFSTGMANLQRSKSIQEEQKEIEKERLNTELAFLKNQISPHFFFNSLNNIYALIAIDGDKAQKAVEKLSGLMRYLIYDSDIKTVELKKEFVFMQNYIDLMQQRLTSKVKLLVNIQDDVPSVEIPPLIFITFVENAFKHGISYRSESFVSISLKTEGDMLLFTCENSIADKANKAVSEKGGLGIVNIKRRLNLLYGDKAQLIQSDKEGVYSIHLKVPLNYTYE</sequence>
<dbReference type="Proteomes" id="UP001528920">
    <property type="component" value="Unassembled WGS sequence"/>
</dbReference>
<accession>A0ABT5VW64</accession>
<keyword evidence="4" id="KW-0418">Kinase</keyword>
<proteinExistence type="predicted"/>
<dbReference type="EMBL" id="JAKJSC010000005">
    <property type="protein sequence ID" value="MDE5419645.1"/>
    <property type="molecule type" value="Genomic_DNA"/>
</dbReference>
<dbReference type="PANTHER" id="PTHR34220:SF7">
    <property type="entry name" value="SENSOR HISTIDINE KINASE YPDA"/>
    <property type="match status" value="1"/>
</dbReference>
<keyword evidence="4" id="KW-0808">Transferase</keyword>
<gene>
    <name evidence="4" type="ORF">L3049_16760</name>
</gene>
<feature type="coiled-coil region" evidence="1">
    <location>
        <begin position="141"/>
        <end position="172"/>
    </location>
</feature>
<name>A0ABT5VW64_9BACT</name>
<evidence type="ECO:0000259" key="3">
    <source>
        <dbReference type="Pfam" id="PF06580"/>
    </source>
</evidence>
<dbReference type="GO" id="GO:0016301">
    <property type="term" value="F:kinase activity"/>
    <property type="evidence" value="ECO:0007669"/>
    <property type="project" value="UniProtKB-KW"/>
</dbReference>
<dbReference type="InterPro" id="IPR050640">
    <property type="entry name" value="Bact_2-comp_sensor_kinase"/>
</dbReference>
<organism evidence="4 5">
    <name type="scientific">Paralabilibaculum antarcticum</name>
    <dbReference type="NCBI Taxonomy" id="2912572"/>
    <lineage>
        <taxon>Bacteria</taxon>
        <taxon>Pseudomonadati</taxon>
        <taxon>Bacteroidota</taxon>
        <taxon>Bacteroidia</taxon>
        <taxon>Marinilabiliales</taxon>
        <taxon>Marinifilaceae</taxon>
        <taxon>Paralabilibaculum</taxon>
    </lineage>
</organism>
<keyword evidence="5" id="KW-1185">Reference proteome</keyword>
<dbReference type="RefSeq" id="WP_275110974.1">
    <property type="nucleotide sequence ID" value="NZ_JAKJSC010000005.1"/>
</dbReference>
<dbReference type="PANTHER" id="PTHR34220">
    <property type="entry name" value="SENSOR HISTIDINE KINASE YPDA"/>
    <property type="match status" value="1"/>
</dbReference>
<evidence type="ECO:0000313" key="4">
    <source>
        <dbReference type="EMBL" id="MDE5419645.1"/>
    </source>
</evidence>
<dbReference type="InterPro" id="IPR036890">
    <property type="entry name" value="HATPase_C_sf"/>
</dbReference>
<comment type="caution">
    <text evidence="4">The sequence shown here is derived from an EMBL/GenBank/DDBJ whole genome shotgun (WGS) entry which is preliminary data.</text>
</comment>
<keyword evidence="1" id="KW-0175">Coiled coil</keyword>
<dbReference type="Pfam" id="PF06580">
    <property type="entry name" value="His_kinase"/>
    <property type="match status" value="1"/>
</dbReference>
<reference evidence="4 5" key="1">
    <citation type="submission" date="2022-01" db="EMBL/GenBank/DDBJ databases">
        <title>Labilibaculum sp. nov, a marine bacterium isolated from Antarctica.</title>
        <authorList>
            <person name="Dai W."/>
        </authorList>
    </citation>
    <scope>NUCLEOTIDE SEQUENCE [LARGE SCALE GENOMIC DNA]</scope>
    <source>
        <strain evidence="4 5">DW002</strain>
    </source>
</reference>
<feature type="domain" description="Signal transduction histidine kinase internal region" evidence="3">
    <location>
        <begin position="165"/>
        <end position="242"/>
    </location>
</feature>
<protein>
    <submittedName>
        <fullName evidence="4">Histidine kinase</fullName>
    </submittedName>
</protein>
<evidence type="ECO:0000256" key="2">
    <source>
        <dbReference type="SAM" id="Phobius"/>
    </source>
</evidence>
<dbReference type="InterPro" id="IPR010559">
    <property type="entry name" value="Sig_transdc_His_kin_internal"/>
</dbReference>
<dbReference type="SUPFAM" id="SSF55874">
    <property type="entry name" value="ATPase domain of HSP90 chaperone/DNA topoisomerase II/histidine kinase"/>
    <property type="match status" value="1"/>
</dbReference>
<feature type="transmembrane region" description="Helical" evidence="2">
    <location>
        <begin position="72"/>
        <end position="93"/>
    </location>
</feature>
<keyword evidence="2" id="KW-1133">Transmembrane helix</keyword>
<evidence type="ECO:0000313" key="5">
    <source>
        <dbReference type="Proteomes" id="UP001528920"/>
    </source>
</evidence>
<feature type="transmembrane region" description="Helical" evidence="2">
    <location>
        <begin position="42"/>
        <end position="60"/>
    </location>
</feature>
<dbReference type="Gene3D" id="3.30.565.10">
    <property type="entry name" value="Histidine kinase-like ATPase, C-terminal domain"/>
    <property type="match status" value="1"/>
</dbReference>
<feature type="transmembrane region" description="Helical" evidence="2">
    <location>
        <begin position="12"/>
        <end position="30"/>
    </location>
</feature>
<feature type="transmembrane region" description="Helical" evidence="2">
    <location>
        <begin position="128"/>
        <end position="145"/>
    </location>
</feature>
<evidence type="ECO:0000256" key="1">
    <source>
        <dbReference type="SAM" id="Coils"/>
    </source>
</evidence>
<keyword evidence="2" id="KW-0472">Membrane</keyword>